<reference evidence="1" key="1">
    <citation type="submission" date="2020-09" db="EMBL/GenBank/DDBJ databases">
        <title>Pelobacter alkaliphilus sp. nov., a novel anaerobic arsenate-reducing bacterium from terrestrial mud volcano.</title>
        <authorList>
            <person name="Khomyakova M.A."/>
            <person name="Merkel A.Y."/>
            <person name="Slobodkin A.I."/>
        </authorList>
    </citation>
    <scope>NUCLEOTIDE SEQUENCE</scope>
    <source>
        <strain evidence="1">M08fum</strain>
    </source>
</reference>
<name>A0A8J6QMV0_9BACT</name>
<sequence length="66" mass="7409">MPRSPRLVVEGESAVYHLMSRTALDGFVLGDAEKDHLLQVIRHFTSIYFTDVLGFCIIEKKGTGEI</sequence>
<proteinExistence type="predicted"/>
<accession>A0A8J6QMV0</accession>
<evidence type="ECO:0000313" key="2">
    <source>
        <dbReference type="Proteomes" id="UP000632828"/>
    </source>
</evidence>
<evidence type="ECO:0000313" key="1">
    <source>
        <dbReference type="EMBL" id="MBD1401614.1"/>
    </source>
</evidence>
<dbReference type="EMBL" id="JACWUN010000018">
    <property type="protein sequence ID" value="MBD1401614.1"/>
    <property type="molecule type" value="Genomic_DNA"/>
</dbReference>
<dbReference type="Proteomes" id="UP000632828">
    <property type="component" value="Unassembled WGS sequence"/>
</dbReference>
<protein>
    <submittedName>
        <fullName evidence="1">Uncharacterized protein</fullName>
    </submittedName>
</protein>
<keyword evidence="2" id="KW-1185">Reference proteome</keyword>
<organism evidence="1 2">
    <name type="scientific">Pelovirga terrestris</name>
    <dbReference type="NCBI Taxonomy" id="2771352"/>
    <lineage>
        <taxon>Bacteria</taxon>
        <taxon>Pseudomonadati</taxon>
        <taxon>Thermodesulfobacteriota</taxon>
        <taxon>Desulfuromonadia</taxon>
        <taxon>Geobacterales</taxon>
        <taxon>Geobacteraceae</taxon>
        <taxon>Pelovirga</taxon>
    </lineage>
</organism>
<dbReference type="RefSeq" id="WP_191157402.1">
    <property type="nucleotide sequence ID" value="NZ_JACWUN010000018.1"/>
</dbReference>
<comment type="caution">
    <text evidence="1">The sequence shown here is derived from an EMBL/GenBank/DDBJ whole genome shotgun (WGS) entry which is preliminary data.</text>
</comment>
<dbReference type="AlphaFoldDB" id="A0A8J6QMV0"/>
<gene>
    <name evidence="1" type="ORF">ICT70_13180</name>
</gene>